<evidence type="ECO:0000259" key="6">
    <source>
        <dbReference type="PROSITE" id="PS50070"/>
    </source>
</evidence>
<reference evidence="9" key="1">
    <citation type="submission" date="2025-08" db="UniProtKB">
        <authorList>
            <consortium name="RefSeq"/>
        </authorList>
    </citation>
    <scope>IDENTIFICATION</scope>
    <source>
        <tissue evidence="9">Testes</tissue>
    </source>
</reference>
<evidence type="ECO:0000313" key="9">
    <source>
        <dbReference type="RefSeq" id="XP_002739650.2"/>
    </source>
</evidence>
<evidence type="ECO:0000256" key="2">
    <source>
        <dbReference type="ARBA" id="ARBA00023157"/>
    </source>
</evidence>
<dbReference type="InterPro" id="IPR038178">
    <property type="entry name" value="Kringle_sf"/>
</dbReference>
<feature type="signal peptide" evidence="5">
    <location>
        <begin position="1"/>
        <end position="21"/>
    </location>
</feature>
<dbReference type="SMART" id="SM00216">
    <property type="entry name" value="VWD"/>
    <property type="match status" value="1"/>
</dbReference>
<dbReference type="CDD" id="cd00108">
    <property type="entry name" value="KR"/>
    <property type="match status" value="1"/>
</dbReference>
<dbReference type="PRINTS" id="PR00018">
    <property type="entry name" value="KRINGLE"/>
</dbReference>
<feature type="domain" description="VWFD" evidence="7">
    <location>
        <begin position="124"/>
        <end position="306"/>
    </location>
</feature>
<dbReference type="Proteomes" id="UP000694865">
    <property type="component" value="Unplaced"/>
</dbReference>
<protein>
    <submittedName>
        <fullName evidence="9">IgGFc-binding protein-like</fullName>
    </submittedName>
</protein>
<dbReference type="Pfam" id="PF00094">
    <property type="entry name" value="VWD"/>
    <property type="match status" value="1"/>
</dbReference>
<evidence type="ECO:0000256" key="3">
    <source>
        <dbReference type="ARBA" id="ARBA00023180"/>
    </source>
</evidence>
<evidence type="ECO:0000313" key="8">
    <source>
        <dbReference type="Proteomes" id="UP000694865"/>
    </source>
</evidence>
<dbReference type="InterPro" id="IPR013806">
    <property type="entry name" value="Kringle-like"/>
</dbReference>
<dbReference type="SMART" id="SM00130">
    <property type="entry name" value="KR"/>
    <property type="match status" value="1"/>
</dbReference>
<dbReference type="InterPro" id="IPR018056">
    <property type="entry name" value="Kringle_CS"/>
</dbReference>
<keyword evidence="2" id="KW-1015">Disulfide bond</keyword>
<evidence type="ECO:0000256" key="1">
    <source>
        <dbReference type="ARBA" id="ARBA00022572"/>
    </source>
</evidence>
<dbReference type="InterPro" id="IPR050780">
    <property type="entry name" value="Mucin_vWF_Thrombospondin_sf"/>
</dbReference>
<dbReference type="Gene3D" id="2.40.20.10">
    <property type="entry name" value="Plasminogen Kringle 4"/>
    <property type="match status" value="1"/>
</dbReference>
<dbReference type="RefSeq" id="XP_002739650.2">
    <property type="nucleotide sequence ID" value="XM_002739604.2"/>
</dbReference>
<dbReference type="PANTHER" id="PTHR11339">
    <property type="entry name" value="EXTRACELLULAR MATRIX GLYCOPROTEIN RELATED"/>
    <property type="match status" value="1"/>
</dbReference>
<comment type="caution">
    <text evidence="4">Lacks conserved residue(s) required for the propagation of feature annotation.</text>
</comment>
<accession>A0ABM0GXN9</accession>
<proteinExistence type="predicted"/>
<dbReference type="PROSITE" id="PS50070">
    <property type="entry name" value="KRINGLE_2"/>
    <property type="match status" value="1"/>
</dbReference>
<dbReference type="GeneID" id="100370474"/>
<keyword evidence="1 4" id="KW-0420">Kringle</keyword>
<sequence length="308" mass="34074">MLQLRRLWVVVALTYMHTVSSASLKRKEMHVYRRRNIECYTMEDGTDYRGTVSVTMPSPSNPDGPGDTCINWTPKQINDNPNTGLGNHNYCRNPDNDPLGPWCYTSNPNALFRFCDVGSPSTYCGGGGAGDPHMVTFDGNRFNFQGYCTYVLVRDCRDSGYSSFEITSDFRGKTDPIKPPTRMVDIKIAVTGIPRLTLLEDNSYMVGTEIFFNGTSVSLGDELGSVTSDGNTVTVQIKEPELSISWNGKPHKVMIWLNDEQWVGNICGMLGNADGNPANDFIKPNGQIASDTDDFGNSWTVPGSCPRF</sequence>
<evidence type="ECO:0000256" key="5">
    <source>
        <dbReference type="SAM" id="SignalP"/>
    </source>
</evidence>
<keyword evidence="5" id="KW-0732">Signal</keyword>
<dbReference type="SUPFAM" id="SSF57440">
    <property type="entry name" value="Kringle-like"/>
    <property type="match status" value="1"/>
</dbReference>
<dbReference type="Pfam" id="PF00051">
    <property type="entry name" value="Kringle"/>
    <property type="match status" value="1"/>
</dbReference>
<feature type="chain" id="PRO_5046058609" evidence="5">
    <location>
        <begin position="22"/>
        <end position="308"/>
    </location>
</feature>
<evidence type="ECO:0000256" key="4">
    <source>
        <dbReference type="PROSITE-ProRule" id="PRU00121"/>
    </source>
</evidence>
<evidence type="ECO:0000259" key="7">
    <source>
        <dbReference type="PROSITE" id="PS51233"/>
    </source>
</evidence>
<name>A0ABM0GXN9_SACKO</name>
<dbReference type="InterPro" id="IPR001846">
    <property type="entry name" value="VWF_type-D"/>
</dbReference>
<dbReference type="InterPro" id="IPR000001">
    <property type="entry name" value="Kringle"/>
</dbReference>
<dbReference type="PROSITE" id="PS00021">
    <property type="entry name" value="KRINGLE_1"/>
    <property type="match status" value="1"/>
</dbReference>
<organism evidence="8 9">
    <name type="scientific">Saccoglossus kowalevskii</name>
    <name type="common">Acorn worm</name>
    <dbReference type="NCBI Taxonomy" id="10224"/>
    <lineage>
        <taxon>Eukaryota</taxon>
        <taxon>Metazoa</taxon>
        <taxon>Hemichordata</taxon>
        <taxon>Enteropneusta</taxon>
        <taxon>Harrimaniidae</taxon>
        <taxon>Saccoglossus</taxon>
    </lineage>
</organism>
<feature type="domain" description="Kringle" evidence="6">
    <location>
        <begin position="44"/>
        <end position="124"/>
    </location>
</feature>
<keyword evidence="8" id="KW-1185">Reference proteome</keyword>
<gene>
    <name evidence="9" type="primary">LOC100370474</name>
</gene>
<keyword evidence="3" id="KW-0325">Glycoprotein</keyword>
<dbReference type="PROSITE" id="PS51233">
    <property type="entry name" value="VWFD"/>
    <property type="match status" value="1"/>
</dbReference>